<feature type="domain" description="HpcH/HpaI aldolase/citrate lyase" evidence="4">
    <location>
        <begin position="4"/>
        <end position="207"/>
    </location>
</feature>
<dbReference type="Proteomes" id="UP000509301">
    <property type="component" value="Chromosome"/>
</dbReference>
<dbReference type="GO" id="GO:0000287">
    <property type="term" value="F:magnesium ion binding"/>
    <property type="evidence" value="ECO:0007669"/>
    <property type="project" value="TreeGrafter"/>
</dbReference>
<dbReference type="KEGG" id="mten:GWK48_07170"/>
<keyword evidence="6" id="KW-1185">Reference proteome</keyword>
<dbReference type="GeneID" id="55641717"/>
<dbReference type="RefSeq" id="WP_174630917.1">
    <property type="nucleotide sequence ID" value="NZ_CP049074.1"/>
</dbReference>
<evidence type="ECO:0000313" key="5">
    <source>
        <dbReference type="EMBL" id="QKR00182.1"/>
    </source>
</evidence>
<dbReference type="InterPro" id="IPR015813">
    <property type="entry name" value="Pyrv/PenolPyrv_kinase-like_dom"/>
</dbReference>
<proteinExistence type="predicted"/>
<dbReference type="PANTHER" id="PTHR32308:SF0">
    <property type="entry name" value="HPCH_HPAI ALDOLASE_CITRATE LYASE DOMAIN-CONTAINING PROTEIN"/>
    <property type="match status" value="1"/>
</dbReference>
<sequence length="268" mass="30507">MKRRSQLYVPGVNEKMVQKSLQIPADSIIFDLEDSVPPEDKQKAREIIKRNLVNDWGNRELCVRINSISDKEGMKDILFFSDLEKIDLFLVPKAESDLSFVHKATGKRLEPIIETPRGLVKLEEIVRSEGVVALTYGAADLALHSLGQVRGYEKNTSLMLEIVSVARAYDVEPIDKVYFDLKNTLGFKEEAEIAKALGFSGKQVIHPSQVELANQVFSPSPEEMAWYKEIVEAYERAIKEGRGAIRLRDQLIDNVHYKIAKRYIQDFP</sequence>
<dbReference type="OrthoDB" id="9170at2157"/>
<dbReference type="AlphaFoldDB" id="A0A6N0NU00"/>
<organism evidence="5 6">
    <name type="scientific">Metallosphaera tengchongensis</name>
    <dbReference type="NCBI Taxonomy" id="1532350"/>
    <lineage>
        <taxon>Archaea</taxon>
        <taxon>Thermoproteota</taxon>
        <taxon>Thermoprotei</taxon>
        <taxon>Sulfolobales</taxon>
        <taxon>Sulfolobaceae</taxon>
        <taxon>Metallosphaera</taxon>
    </lineage>
</organism>
<evidence type="ECO:0000256" key="1">
    <source>
        <dbReference type="ARBA" id="ARBA00001946"/>
    </source>
</evidence>
<keyword evidence="2" id="KW-0479">Metal-binding</keyword>
<dbReference type="GO" id="GO:0006107">
    <property type="term" value="P:oxaloacetate metabolic process"/>
    <property type="evidence" value="ECO:0007669"/>
    <property type="project" value="TreeGrafter"/>
</dbReference>
<dbReference type="InterPro" id="IPR040442">
    <property type="entry name" value="Pyrv_kinase-like_dom_sf"/>
</dbReference>
<dbReference type="Gene3D" id="3.20.20.60">
    <property type="entry name" value="Phosphoenolpyruvate-binding domains"/>
    <property type="match status" value="1"/>
</dbReference>
<dbReference type="EMBL" id="CP049074">
    <property type="protein sequence ID" value="QKR00182.1"/>
    <property type="molecule type" value="Genomic_DNA"/>
</dbReference>
<dbReference type="PANTHER" id="PTHR32308">
    <property type="entry name" value="LYASE BETA SUBUNIT, PUTATIVE (AFU_ORTHOLOGUE AFUA_4G13030)-RELATED"/>
    <property type="match status" value="1"/>
</dbReference>
<evidence type="ECO:0000313" key="6">
    <source>
        <dbReference type="Proteomes" id="UP000509301"/>
    </source>
</evidence>
<evidence type="ECO:0000256" key="2">
    <source>
        <dbReference type="ARBA" id="ARBA00022723"/>
    </source>
</evidence>
<comment type="cofactor">
    <cofactor evidence="1">
        <name>Mg(2+)</name>
        <dbReference type="ChEBI" id="CHEBI:18420"/>
    </cofactor>
</comment>
<keyword evidence="5" id="KW-0456">Lyase</keyword>
<dbReference type="Pfam" id="PF03328">
    <property type="entry name" value="HpcH_HpaI"/>
    <property type="match status" value="1"/>
</dbReference>
<dbReference type="InterPro" id="IPR011206">
    <property type="entry name" value="Citrate_lyase_beta/mcl1/mcl2"/>
</dbReference>
<dbReference type="PIRSF" id="PIRSF015582">
    <property type="entry name" value="Cit_lyase_B"/>
    <property type="match status" value="1"/>
</dbReference>
<accession>A0A6N0NU00</accession>
<protein>
    <submittedName>
        <fullName evidence="5">CoA ester lyase</fullName>
    </submittedName>
</protein>
<dbReference type="SUPFAM" id="SSF51621">
    <property type="entry name" value="Phosphoenolpyruvate/pyruvate domain"/>
    <property type="match status" value="1"/>
</dbReference>
<evidence type="ECO:0000259" key="4">
    <source>
        <dbReference type="Pfam" id="PF03328"/>
    </source>
</evidence>
<dbReference type="InterPro" id="IPR005000">
    <property type="entry name" value="Aldolase/citrate-lyase_domain"/>
</dbReference>
<reference evidence="5 6" key="1">
    <citation type="submission" date="2020-02" db="EMBL/GenBank/DDBJ databases">
        <title>Comparative genome analysis reveals the metabolism and evolution of the thermophilic archaeal genus Metallosphaera.</title>
        <authorList>
            <person name="Jiang C."/>
        </authorList>
    </citation>
    <scope>NUCLEOTIDE SEQUENCE [LARGE SCALE GENOMIC DNA]</scope>
    <source>
        <strain evidence="5 6">Ric-A</strain>
    </source>
</reference>
<keyword evidence="3" id="KW-0460">Magnesium</keyword>
<evidence type="ECO:0000256" key="3">
    <source>
        <dbReference type="ARBA" id="ARBA00022842"/>
    </source>
</evidence>
<dbReference type="GO" id="GO:0016829">
    <property type="term" value="F:lyase activity"/>
    <property type="evidence" value="ECO:0007669"/>
    <property type="project" value="UniProtKB-KW"/>
</dbReference>
<name>A0A6N0NU00_9CREN</name>
<gene>
    <name evidence="5" type="ORF">GWK48_07170</name>
</gene>